<dbReference type="GO" id="GO:0016226">
    <property type="term" value="P:iron-sulfur cluster assembly"/>
    <property type="evidence" value="ECO:0007669"/>
    <property type="project" value="InterPro"/>
</dbReference>
<dbReference type="PROSITE" id="PS01152">
    <property type="entry name" value="HESB"/>
    <property type="match status" value="1"/>
</dbReference>
<dbReference type="GO" id="GO:0005829">
    <property type="term" value="C:cytosol"/>
    <property type="evidence" value="ECO:0007669"/>
    <property type="project" value="TreeGrafter"/>
</dbReference>
<reference evidence="3" key="1">
    <citation type="submission" date="2018-05" db="EMBL/GenBank/DDBJ databases">
        <authorList>
            <person name="Lanie J.A."/>
            <person name="Ng W.-L."/>
            <person name="Kazmierczak K.M."/>
            <person name="Andrzejewski T.M."/>
            <person name="Davidsen T.M."/>
            <person name="Wayne K.J."/>
            <person name="Tettelin H."/>
            <person name="Glass J.I."/>
            <person name="Rusch D."/>
            <person name="Podicherti R."/>
            <person name="Tsui H.-C.T."/>
            <person name="Winkler M.E."/>
        </authorList>
    </citation>
    <scope>NUCLEOTIDE SEQUENCE</scope>
</reference>
<accession>A0A382Z1I0</accession>
<evidence type="ECO:0000313" key="3">
    <source>
        <dbReference type="EMBL" id="SVD88588.1"/>
    </source>
</evidence>
<dbReference type="InterPro" id="IPR050322">
    <property type="entry name" value="Fe-S_cluster_asmbl/transfer"/>
</dbReference>
<evidence type="ECO:0000259" key="2">
    <source>
        <dbReference type="Pfam" id="PF01521"/>
    </source>
</evidence>
<dbReference type="PANTHER" id="PTHR10072">
    <property type="entry name" value="IRON-SULFUR CLUSTER ASSEMBLY PROTEIN"/>
    <property type="match status" value="1"/>
</dbReference>
<dbReference type="InterPro" id="IPR016092">
    <property type="entry name" value="ATAP"/>
</dbReference>
<sequence>MITVTDTAAKKILSYLDKREGELGSEGLGLRIRVKATGCTGFGYVMEEETKSSVICRGLGDSIFHDKMVPIIVDPKSLAFVDGTEIDYKVEGLNEGFEFNNPQEKGKCGCGESFRV</sequence>
<comment type="similarity">
    <text evidence="1">Belongs to the HesB/IscA family.</text>
</comment>
<dbReference type="Pfam" id="PF01521">
    <property type="entry name" value="Fe-S_biosyn"/>
    <property type="match status" value="1"/>
</dbReference>
<protein>
    <recommendedName>
        <fullName evidence="2">Core domain-containing protein</fullName>
    </recommendedName>
</protein>
<dbReference type="EMBL" id="UINC01179746">
    <property type="protein sequence ID" value="SVD88588.1"/>
    <property type="molecule type" value="Genomic_DNA"/>
</dbReference>
<dbReference type="InterPro" id="IPR000361">
    <property type="entry name" value="ATAP_core_dom"/>
</dbReference>
<dbReference type="InterPro" id="IPR017870">
    <property type="entry name" value="FeS_cluster_insertion_CS"/>
</dbReference>
<feature type="domain" description="Core" evidence="2">
    <location>
        <begin position="2"/>
        <end position="112"/>
    </location>
</feature>
<dbReference type="InterPro" id="IPR035903">
    <property type="entry name" value="HesB-like_dom_sf"/>
</dbReference>
<name>A0A382Z1I0_9ZZZZ</name>
<evidence type="ECO:0000256" key="1">
    <source>
        <dbReference type="ARBA" id="ARBA00006718"/>
    </source>
</evidence>
<dbReference type="Gene3D" id="2.60.300.12">
    <property type="entry name" value="HesB-like domain"/>
    <property type="match status" value="1"/>
</dbReference>
<dbReference type="GO" id="GO:0051537">
    <property type="term" value="F:2 iron, 2 sulfur cluster binding"/>
    <property type="evidence" value="ECO:0007669"/>
    <property type="project" value="TreeGrafter"/>
</dbReference>
<gene>
    <name evidence="3" type="ORF">METZ01_LOCUS441442</name>
</gene>
<proteinExistence type="inferred from homology"/>
<dbReference type="NCBIfam" id="TIGR00049">
    <property type="entry name" value="iron-sulfur cluster assembly accessory protein"/>
    <property type="match status" value="1"/>
</dbReference>
<dbReference type="AlphaFoldDB" id="A0A382Z1I0"/>
<organism evidence="3">
    <name type="scientific">marine metagenome</name>
    <dbReference type="NCBI Taxonomy" id="408172"/>
    <lineage>
        <taxon>unclassified sequences</taxon>
        <taxon>metagenomes</taxon>
        <taxon>ecological metagenomes</taxon>
    </lineage>
</organism>
<dbReference type="PANTHER" id="PTHR10072:SF41">
    <property type="entry name" value="IRON-SULFUR CLUSTER ASSEMBLY 1 HOMOLOG, MITOCHONDRIAL"/>
    <property type="match status" value="1"/>
</dbReference>
<dbReference type="SUPFAM" id="SSF89360">
    <property type="entry name" value="HesB-like domain"/>
    <property type="match status" value="1"/>
</dbReference>